<feature type="compositionally biased region" description="Basic and acidic residues" evidence="1">
    <location>
        <begin position="1"/>
        <end position="37"/>
    </location>
</feature>
<evidence type="ECO:0000256" key="1">
    <source>
        <dbReference type="SAM" id="MobiDB-lite"/>
    </source>
</evidence>
<gene>
    <name evidence="2" type="ORF">SAMN06264365_10998</name>
</gene>
<proteinExistence type="predicted"/>
<dbReference type="RefSeq" id="WP_275407885.1">
    <property type="nucleotide sequence ID" value="NZ_BOMU01000059.1"/>
</dbReference>
<sequence length="43" mass="5348">MSDKWVHAQRDEIRERNRQAREAQMREAQRLADERRARQNAKR</sequence>
<accession>A0A239BDV8</accession>
<protein>
    <submittedName>
        <fullName evidence="2">Uncharacterized protein</fullName>
    </submittedName>
</protein>
<dbReference type="Proteomes" id="UP000198415">
    <property type="component" value="Unassembled WGS sequence"/>
</dbReference>
<reference evidence="2 3" key="1">
    <citation type="submission" date="2017-06" db="EMBL/GenBank/DDBJ databases">
        <authorList>
            <person name="Kim H.J."/>
            <person name="Triplett B.A."/>
        </authorList>
    </citation>
    <scope>NUCLEOTIDE SEQUENCE [LARGE SCALE GENOMIC DNA]</scope>
    <source>
        <strain evidence="2 3">DSM 43151</strain>
    </source>
</reference>
<keyword evidence="3" id="KW-1185">Reference proteome</keyword>
<feature type="region of interest" description="Disordered" evidence="1">
    <location>
        <begin position="1"/>
        <end position="43"/>
    </location>
</feature>
<evidence type="ECO:0000313" key="2">
    <source>
        <dbReference type="EMBL" id="SNS05233.1"/>
    </source>
</evidence>
<evidence type="ECO:0000313" key="3">
    <source>
        <dbReference type="Proteomes" id="UP000198415"/>
    </source>
</evidence>
<name>A0A239BDV8_9ACTN</name>
<dbReference type="AlphaFoldDB" id="A0A239BDV8"/>
<dbReference type="EMBL" id="FZNR01000009">
    <property type="protein sequence ID" value="SNS05233.1"/>
    <property type="molecule type" value="Genomic_DNA"/>
</dbReference>
<organism evidence="2 3">
    <name type="scientific">Actinoplanes regularis</name>
    <dbReference type="NCBI Taxonomy" id="52697"/>
    <lineage>
        <taxon>Bacteria</taxon>
        <taxon>Bacillati</taxon>
        <taxon>Actinomycetota</taxon>
        <taxon>Actinomycetes</taxon>
        <taxon>Micromonosporales</taxon>
        <taxon>Micromonosporaceae</taxon>
        <taxon>Actinoplanes</taxon>
    </lineage>
</organism>